<accession>A0A1X9IA11</accession>
<reference evidence="2" key="1">
    <citation type="submission" date="2016-04" db="EMBL/GenBank/DDBJ databases">
        <authorList>
            <person name="Gasior T."/>
        </authorList>
    </citation>
    <scope>NUCLEOTIDE SEQUENCE [LARGE SCALE GENOMIC DNA]</scope>
</reference>
<proteinExistence type="predicted"/>
<keyword evidence="2" id="KW-1185">Reference proteome</keyword>
<dbReference type="Proteomes" id="UP000224459">
    <property type="component" value="Segment"/>
</dbReference>
<name>A0A1X9IA11_9CAUD</name>
<organism evidence="1 2">
    <name type="scientific">Staphylococcus phage vB_SscM-1</name>
    <dbReference type="NCBI Taxonomy" id="1868844"/>
    <lineage>
        <taxon>Viruses</taxon>
        <taxon>Duplodnaviria</taxon>
        <taxon>Heunggongvirae</taxon>
        <taxon>Uroviricota</taxon>
        <taxon>Caudoviricetes</taxon>
        <taxon>Herelleviridae</taxon>
        <taxon>Twortvirinae</taxon>
        <taxon>Sciuriunavirus</taxon>
        <taxon>Sciuriunavirus SscM1</taxon>
    </lineage>
</organism>
<evidence type="ECO:0000313" key="2">
    <source>
        <dbReference type="Proteomes" id="UP000224459"/>
    </source>
</evidence>
<gene>
    <name evidence="1" type="ORF">vB_SscM-1_187</name>
</gene>
<dbReference type="EMBL" id="KX171212">
    <property type="protein sequence ID" value="ANT44851.1"/>
    <property type="molecule type" value="Genomic_DNA"/>
</dbReference>
<evidence type="ECO:0000313" key="1">
    <source>
        <dbReference type="EMBL" id="ANT44851.1"/>
    </source>
</evidence>
<sequence>MVDCFYTIRTVDGKKYSYNSRNRTLISTYKDVMDYDYVEVTKWAKDTIVLINTKHIVSIERW</sequence>
<protein>
    <submittedName>
        <fullName evidence="1">Uncharacterized protein</fullName>
    </submittedName>
</protein>